<feature type="non-terminal residue" evidence="1">
    <location>
        <position position="1"/>
    </location>
</feature>
<dbReference type="Proteomes" id="UP000054549">
    <property type="component" value="Unassembled WGS sequence"/>
</dbReference>
<gene>
    <name evidence="1" type="ORF">M378DRAFT_156627</name>
</gene>
<organism evidence="1 2">
    <name type="scientific">Amanita muscaria (strain Koide BX008)</name>
    <dbReference type="NCBI Taxonomy" id="946122"/>
    <lineage>
        <taxon>Eukaryota</taxon>
        <taxon>Fungi</taxon>
        <taxon>Dikarya</taxon>
        <taxon>Basidiomycota</taxon>
        <taxon>Agaricomycotina</taxon>
        <taxon>Agaricomycetes</taxon>
        <taxon>Agaricomycetidae</taxon>
        <taxon>Agaricales</taxon>
        <taxon>Pluteineae</taxon>
        <taxon>Amanitaceae</taxon>
        <taxon>Amanita</taxon>
    </lineage>
</organism>
<dbReference type="HOGENOM" id="CLU_2928830_0_0_1"/>
<evidence type="ECO:0000313" key="1">
    <source>
        <dbReference type="EMBL" id="KIL70474.1"/>
    </source>
</evidence>
<dbReference type="InParanoid" id="A0A0C2TT54"/>
<proteinExistence type="predicted"/>
<name>A0A0C2TT54_AMAMK</name>
<dbReference type="AlphaFoldDB" id="A0A0C2TT54"/>
<sequence length="61" mass="7147">EFAFADNDCLLSVSYGRPKRRSNLEGHDVQWETCHYADRVTGAERRARRRCSNARYTANRL</sequence>
<accession>A0A0C2TT54</accession>
<dbReference type="EMBL" id="KN818224">
    <property type="protein sequence ID" value="KIL70474.1"/>
    <property type="molecule type" value="Genomic_DNA"/>
</dbReference>
<evidence type="ECO:0000313" key="2">
    <source>
        <dbReference type="Proteomes" id="UP000054549"/>
    </source>
</evidence>
<keyword evidence="2" id="KW-1185">Reference proteome</keyword>
<reference evidence="1 2" key="1">
    <citation type="submission" date="2014-04" db="EMBL/GenBank/DDBJ databases">
        <title>Evolutionary Origins and Diversification of the Mycorrhizal Mutualists.</title>
        <authorList>
            <consortium name="DOE Joint Genome Institute"/>
            <consortium name="Mycorrhizal Genomics Consortium"/>
            <person name="Kohler A."/>
            <person name="Kuo A."/>
            <person name="Nagy L.G."/>
            <person name="Floudas D."/>
            <person name="Copeland A."/>
            <person name="Barry K.W."/>
            <person name="Cichocki N."/>
            <person name="Veneault-Fourrey C."/>
            <person name="LaButti K."/>
            <person name="Lindquist E.A."/>
            <person name="Lipzen A."/>
            <person name="Lundell T."/>
            <person name="Morin E."/>
            <person name="Murat C."/>
            <person name="Riley R."/>
            <person name="Ohm R."/>
            <person name="Sun H."/>
            <person name="Tunlid A."/>
            <person name="Henrissat B."/>
            <person name="Grigoriev I.V."/>
            <person name="Hibbett D.S."/>
            <person name="Martin F."/>
        </authorList>
    </citation>
    <scope>NUCLEOTIDE SEQUENCE [LARGE SCALE GENOMIC DNA]</scope>
    <source>
        <strain evidence="1 2">Koide BX008</strain>
    </source>
</reference>
<protein>
    <submittedName>
        <fullName evidence="1">Uncharacterized protein</fullName>
    </submittedName>
</protein>